<dbReference type="GO" id="GO:0008081">
    <property type="term" value="F:phosphoric diester hydrolase activity"/>
    <property type="evidence" value="ECO:0007669"/>
    <property type="project" value="UniProtKB-ARBA"/>
</dbReference>
<dbReference type="InterPro" id="IPR037522">
    <property type="entry name" value="HD_GYP_dom"/>
</dbReference>
<dbReference type="PROSITE" id="PS51832">
    <property type="entry name" value="HD_GYP"/>
    <property type="match status" value="1"/>
</dbReference>
<dbReference type="InterPro" id="IPR000014">
    <property type="entry name" value="PAS"/>
</dbReference>
<dbReference type="Gene3D" id="3.30.450.20">
    <property type="entry name" value="PAS domain"/>
    <property type="match status" value="1"/>
</dbReference>
<dbReference type="EMBL" id="SMCO01000006">
    <property type="protein sequence ID" value="TCV86723.1"/>
    <property type="molecule type" value="Genomic_DNA"/>
</dbReference>
<keyword evidence="1" id="KW-0472">Membrane</keyword>
<dbReference type="CDD" id="cd00077">
    <property type="entry name" value="HDc"/>
    <property type="match status" value="1"/>
</dbReference>
<gene>
    <name evidence="4" type="ORF">EDC63_10684</name>
</gene>
<comment type="caution">
    <text evidence="4">The sequence shown here is derived from an EMBL/GenBank/DDBJ whole genome shotgun (WGS) entry which is preliminary data.</text>
</comment>
<dbReference type="SUPFAM" id="SSF109604">
    <property type="entry name" value="HD-domain/PDEase-like"/>
    <property type="match status" value="1"/>
</dbReference>
<dbReference type="PROSITE" id="PS50112">
    <property type="entry name" value="PAS"/>
    <property type="match status" value="1"/>
</dbReference>
<name>A0A4R3Y8T2_9PROT</name>
<keyword evidence="1" id="KW-1133">Transmembrane helix</keyword>
<dbReference type="InterPro" id="IPR003607">
    <property type="entry name" value="HD/PDEase_dom"/>
</dbReference>
<dbReference type="CDD" id="cd00130">
    <property type="entry name" value="PAS"/>
    <property type="match status" value="1"/>
</dbReference>
<feature type="domain" description="PAS" evidence="2">
    <location>
        <begin position="372"/>
        <end position="442"/>
    </location>
</feature>
<evidence type="ECO:0000259" key="3">
    <source>
        <dbReference type="PROSITE" id="PS51832"/>
    </source>
</evidence>
<feature type="domain" description="HD-GYP" evidence="3">
    <location>
        <begin position="495"/>
        <end position="686"/>
    </location>
</feature>
<dbReference type="Pfam" id="PF08448">
    <property type="entry name" value="PAS_4"/>
    <property type="match status" value="1"/>
</dbReference>
<dbReference type="Gene3D" id="1.10.3210.10">
    <property type="entry name" value="Hypothetical protein af1432"/>
    <property type="match status" value="1"/>
</dbReference>
<dbReference type="Pfam" id="PF13487">
    <property type="entry name" value="HD_5"/>
    <property type="match status" value="1"/>
</dbReference>
<organism evidence="4 5">
    <name type="scientific">Sulfurirhabdus autotrophica</name>
    <dbReference type="NCBI Taxonomy" id="1706046"/>
    <lineage>
        <taxon>Bacteria</taxon>
        <taxon>Pseudomonadati</taxon>
        <taxon>Pseudomonadota</taxon>
        <taxon>Betaproteobacteria</taxon>
        <taxon>Nitrosomonadales</taxon>
        <taxon>Sulfuricellaceae</taxon>
        <taxon>Sulfurirhabdus</taxon>
    </lineage>
</organism>
<dbReference type="NCBIfam" id="TIGR00229">
    <property type="entry name" value="sensory_box"/>
    <property type="match status" value="1"/>
</dbReference>
<evidence type="ECO:0000256" key="1">
    <source>
        <dbReference type="SAM" id="Phobius"/>
    </source>
</evidence>
<reference evidence="4 5" key="1">
    <citation type="submission" date="2019-03" db="EMBL/GenBank/DDBJ databases">
        <title>Genomic Encyclopedia of Type Strains, Phase IV (KMG-IV): sequencing the most valuable type-strain genomes for metagenomic binning, comparative biology and taxonomic classification.</title>
        <authorList>
            <person name="Goeker M."/>
        </authorList>
    </citation>
    <scope>NUCLEOTIDE SEQUENCE [LARGE SCALE GENOMIC DNA]</scope>
    <source>
        <strain evidence="4 5">DSM 100309</strain>
    </source>
</reference>
<sequence>MKSSIFKKSPSLVASILLALLLAMGIWLIFAYAAKERGRDLQQWQVYLGLIADSRYDAVDKWLEGQSGALRELSENGSLQLYLMQLSSREQQSQNGVEPAQLSYIRNLLFATAERTGFVAKSNLDSIRANLPSQADVGLMLLDQDGKLLLATAGARLDPVLANQAAKVLKSKQPAVQDLYLGASNQPIIGFLMPVFPLQVAKGDAKPIAVLVGVKRADEVLYPLLTRQIRTTQTDETLLVRREGDTAVYLSPLSDNSAPLKKRLSLDSPGLAAAFAIKHPGEFGQLRDYRGVEVLVTSRAFAQTPWVLVQKVDAKEALKESDAHQRFLLTGFMLAMLFIAAALVAAWRHGSSLRERHTAAQLRQKSHELKAQSALLHTITDNIEDFIYIVDKDQQFAYANKTLTAAWGLTPKDFIGKTLSSVLGPNVAQTIWTLADGALSENTPKQAAERLELRKGASGIYHSVAIPLQTGLQNSKNALVVSHDITALQADQARHELLMRQLLTTLMRAVDLHDPFTANHSSKTTQVALAIGKGMNLEKADLETLEMAANLANVGKLFVAKEVLTKTDSLTDEEQQALQKHVQYSVEILSGMEFPGPVLETIAQKQEYIDGSGYPKGLNGEHMLLTAKILGVANAFVAMLNARAYREGMGVEEVLDQLLSESKSRYDRQVVAALFNVAENHPEWIS</sequence>
<dbReference type="InterPro" id="IPR035965">
    <property type="entry name" value="PAS-like_dom_sf"/>
</dbReference>
<evidence type="ECO:0000313" key="5">
    <source>
        <dbReference type="Proteomes" id="UP000295367"/>
    </source>
</evidence>
<dbReference type="SUPFAM" id="SSF55785">
    <property type="entry name" value="PYP-like sensor domain (PAS domain)"/>
    <property type="match status" value="1"/>
</dbReference>
<dbReference type="RefSeq" id="WP_124948144.1">
    <property type="nucleotide sequence ID" value="NZ_BHVT01000076.1"/>
</dbReference>
<keyword evidence="5" id="KW-1185">Reference proteome</keyword>
<dbReference type="InterPro" id="IPR013656">
    <property type="entry name" value="PAS_4"/>
</dbReference>
<feature type="transmembrane region" description="Helical" evidence="1">
    <location>
        <begin position="327"/>
        <end position="347"/>
    </location>
</feature>
<evidence type="ECO:0000259" key="2">
    <source>
        <dbReference type="PROSITE" id="PS50112"/>
    </source>
</evidence>
<evidence type="ECO:0000313" key="4">
    <source>
        <dbReference type="EMBL" id="TCV86723.1"/>
    </source>
</evidence>
<keyword evidence="1" id="KW-0812">Transmembrane</keyword>
<dbReference type="Proteomes" id="UP000295367">
    <property type="component" value="Unassembled WGS sequence"/>
</dbReference>
<dbReference type="SMART" id="SM00091">
    <property type="entry name" value="PAS"/>
    <property type="match status" value="1"/>
</dbReference>
<proteinExistence type="predicted"/>
<dbReference type="PANTHER" id="PTHR43155:SF2">
    <property type="entry name" value="CYCLIC DI-GMP PHOSPHODIESTERASE PA4108"/>
    <property type="match status" value="1"/>
</dbReference>
<protein>
    <submittedName>
        <fullName evidence="4">PAS domain S-box-containing protein</fullName>
    </submittedName>
</protein>
<dbReference type="AlphaFoldDB" id="A0A4R3Y8T2"/>
<dbReference type="PANTHER" id="PTHR43155">
    <property type="entry name" value="CYCLIC DI-GMP PHOSPHODIESTERASE PA4108-RELATED"/>
    <property type="match status" value="1"/>
</dbReference>
<dbReference type="OrthoDB" id="9176789at2"/>
<accession>A0A4R3Y8T2</accession>